<gene>
    <name evidence="2" type="ORF">F8388_013212</name>
</gene>
<dbReference type="Proteomes" id="UP000525078">
    <property type="component" value="Unassembled WGS sequence"/>
</dbReference>
<evidence type="ECO:0000313" key="3">
    <source>
        <dbReference type="EnsemblPlants" id="cds.novel_model_5762_5bd9a17a"/>
    </source>
</evidence>
<reference evidence="3" key="3">
    <citation type="submission" date="2021-03" db="UniProtKB">
        <authorList>
            <consortium name="EnsemblPlants"/>
        </authorList>
    </citation>
    <scope>IDENTIFICATION</scope>
</reference>
<evidence type="ECO:0000256" key="1">
    <source>
        <dbReference type="SAM" id="MobiDB-lite"/>
    </source>
</evidence>
<feature type="region of interest" description="Disordered" evidence="1">
    <location>
        <begin position="42"/>
        <end position="89"/>
    </location>
</feature>
<dbReference type="OMA" id="CPASVEN"/>
<sequence>MEEDANNSIVAKEKLDLVATWVGSTVSSAFFSSLERFSCVNVTTDDDDEEEEDDDDGEEKEEANSVKNPPLSVTEQTQVQNDDVSKLPV</sequence>
<accession>A0A803R6S9</accession>
<protein>
    <submittedName>
        <fullName evidence="2 3">Uncharacterized protein</fullName>
    </submittedName>
</protein>
<proteinExistence type="predicted"/>
<evidence type="ECO:0000313" key="4">
    <source>
        <dbReference type="Proteomes" id="UP000525078"/>
    </source>
</evidence>
<dbReference type="OrthoDB" id="653466at2759"/>
<dbReference type="EnsemblPlants" id="novel_model_5762_5bd9a17a">
    <property type="protein sequence ID" value="cds.novel_model_5762_5bd9a17a"/>
    <property type="gene ID" value="novel_gene_2969_5bd9a17a"/>
</dbReference>
<name>A0A7J6DY74_CANSA</name>
<dbReference type="EMBL" id="UZAU01000550">
    <property type="status" value="NOT_ANNOTATED_CDS"/>
    <property type="molecule type" value="Genomic_DNA"/>
</dbReference>
<feature type="compositionally biased region" description="Polar residues" evidence="1">
    <location>
        <begin position="65"/>
        <end position="82"/>
    </location>
</feature>
<dbReference type="Proteomes" id="UP000596661">
    <property type="component" value="Chromosome 5"/>
</dbReference>
<evidence type="ECO:0000313" key="2">
    <source>
        <dbReference type="EMBL" id="KAF4351107.1"/>
    </source>
</evidence>
<evidence type="ECO:0000313" key="5">
    <source>
        <dbReference type="Proteomes" id="UP000596661"/>
    </source>
</evidence>
<accession>A0A7J6DY74</accession>
<dbReference type="Gramene" id="novel_model_5762_5bd9a17a">
    <property type="protein sequence ID" value="cds.novel_model_5762_5bd9a17a"/>
    <property type="gene ID" value="novel_gene_2969_5bd9a17a"/>
</dbReference>
<feature type="compositionally biased region" description="Acidic residues" evidence="1">
    <location>
        <begin position="44"/>
        <end position="61"/>
    </location>
</feature>
<dbReference type="PANTHER" id="PTHR34061:SF9">
    <property type="entry name" value="FIBER PROTEIN FB17"/>
    <property type="match status" value="1"/>
</dbReference>
<dbReference type="PANTHER" id="PTHR34061">
    <property type="entry name" value="PROTEIN, PUTATIVE-RELATED"/>
    <property type="match status" value="1"/>
</dbReference>
<dbReference type="EMBL" id="JAATIP010000348">
    <property type="protein sequence ID" value="KAF4351107.1"/>
    <property type="molecule type" value="Genomic_DNA"/>
</dbReference>
<reference evidence="2 4" key="2">
    <citation type="journal article" date="2020" name="bioRxiv">
        <title>Sequence and annotation of 42 cannabis genomes reveals extensive copy number variation in cannabinoid synthesis and pathogen resistance genes.</title>
        <authorList>
            <person name="Mckernan K.J."/>
            <person name="Helbert Y."/>
            <person name="Kane L.T."/>
            <person name="Ebling H."/>
            <person name="Zhang L."/>
            <person name="Liu B."/>
            <person name="Eaton Z."/>
            <person name="Mclaughlin S."/>
            <person name="Kingan S."/>
            <person name="Baybayan P."/>
            <person name="Concepcion G."/>
            <person name="Jordan M."/>
            <person name="Riva A."/>
            <person name="Barbazuk W."/>
            <person name="Harkins T."/>
        </authorList>
    </citation>
    <scope>NUCLEOTIDE SEQUENCE [LARGE SCALE GENOMIC DNA]</scope>
    <source>
        <strain evidence="4">cv. Jamaican Lion 4</strain>
        <strain evidence="2">Mother</strain>
        <tissue evidence="2">Leaf</tissue>
    </source>
</reference>
<dbReference type="AlphaFoldDB" id="A0A7J6DY74"/>
<organism evidence="2 4">
    <name type="scientific">Cannabis sativa</name>
    <name type="common">Hemp</name>
    <name type="synonym">Marijuana</name>
    <dbReference type="NCBI Taxonomy" id="3483"/>
    <lineage>
        <taxon>Eukaryota</taxon>
        <taxon>Viridiplantae</taxon>
        <taxon>Streptophyta</taxon>
        <taxon>Embryophyta</taxon>
        <taxon>Tracheophyta</taxon>
        <taxon>Spermatophyta</taxon>
        <taxon>Magnoliopsida</taxon>
        <taxon>eudicotyledons</taxon>
        <taxon>Gunneridae</taxon>
        <taxon>Pentapetalae</taxon>
        <taxon>rosids</taxon>
        <taxon>fabids</taxon>
        <taxon>Rosales</taxon>
        <taxon>Cannabaceae</taxon>
        <taxon>Cannabis</taxon>
    </lineage>
</organism>
<keyword evidence="5" id="KW-1185">Reference proteome</keyword>
<reference evidence="3 5" key="1">
    <citation type="submission" date="2018-11" db="EMBL/GenBank/DDBJ databases">
        <authorList>
            <person name="Grassa J C."/>
        </authorList>
    </citation>
    <scope>NUCLEOTIDE SEQUENCE [LARGE SCALE GENOMIC DNA]</scope>
</reference>